<dbReference type="GO" id="GO:0007165">
    <property type="term" value="P:signal transduction"/>
    <property type="evidence" value="ECO:0007669"/>
    <property type="project" value="InterPro"/>
</dbReference>
<dbReference type="AlphaFoldDB" id="T1DHB0"/>
<organism evidence="8">
    <name type="scientific">mine drainage metagenome</name>
    <dbReference type="NCBI Taxonomy" id="410659"/>
    <lineage>
        <taxon>unclassified sequences</taxon>
        <taxon>metagenomes</taxon>
        <taxon>ecological metagenomes</taxon>
    </lineage>
</organism>
<feature type="non-terminal residue" evidence="8">
    <location>
        <position position="1"/>
    </location>
</feature>
<evidence type="ECO:0000256" key="3">
    <source>
        <dbReference type="ARBA" id="ARBA00022553"/>
    </source>
</evidence>
<dbReference type="InterPro" id="IPR051315">
    <property type="entry name" value="Bact_Chemotaxis_CheA"/>
</dbReference>
<dbReference type="PANTHER" id="PTHR43395">
    <property type="entry name" value="SENSOR HISTIDINE KINASE CHEA"/>
    <property type="match status" value="1"/>
</dbReference>
<dbReference type="PRINTS" id="PR00344">
    <property type="entry name" value="BCTRLSENSOR"/>
</dbReference>
<evidence type="ECO:0000259" key="6">
    <source>
        <dbReference type="PROSITE" id="PS50109"/>
    </source>
</evidence>
<reference evidence="8" key="1">
    <citation type="submission" date="2013-08" db="EMBL/GenBank/DDBJ databases">
        <authorList>
            <person name="Mendez C."/>
            <person name="Richter M."/>
            <person name="Ferrer M."/>
            <person name="Sanchez J."/>
        </authorList>
    </citation>
    <scope>NUCLEOTIDE SEQUENCE</scope>
</reference>
<dbReference type="EMBL" id="AUZX01000482">
    <property type="protein sequence ID" value="EQD80679.1"/>
    <property type="molecule type" value="Genomic_DNA"/>
</dbReference>
<keyword evidence="3" id="KW-0597">Phosphoprotein</keyword>
<feature type="domain" description="CheW-like" evidence="7">
    <location>
        <begin position="103"/>
        <end position="200"/>
    </location>
</feature>
<gene>
    <name evidence="8" type="ORF">B1A_00637</name>
</gene>
<dbReference type="Pfam" id="PF02518">
    <property type="entry name" value="HATPase_c"/>
    <property type="match status" value="1"/>
</dbReference>
<dbReference type="GO" id="GO:0006935">
    <property type="term" value="P:chemotaxis"/>
    <property type="evidence" value="ECO:0007669"/>
    <property type="project" value="InterPro"/>
</dbReference>
<evidence type="ECO:0000256" key="4">
    <source>
        <dbReference type="ARBA" id="ARBA00022679"/>
    </source>
</evidence>
<name>T1DHB0_9ZZZZ</name>
<evidence type="ECO:0000256" key="1">
    <source>
        <dbReference type="ARBA" id="ARBA00000085"/>
    </source>
</evidence>
<evidence type="ECO:0000313" key="8">
    <source>
        <dbReference type="EMBL" id="EQD80679.1"/>
    </source>
</evidence>
<dbReference type="GO" id="GO:0004673">
    <property type="term" value="F:protein histidine kinase activity"/>
    <property type="evidence" value="ECO:0007669"/>
    <property type="project" value="UniProtKB-EC"/>
</dbReference>
<dbReference type="PROSITE" id="PS50851">
    <property type="entry name" value="CHEW"/>
    <property type="match status" value="1"/>
</dbReference>
<feature type="domain" description="Histidine kinase" evidence="6">
    <location>
        <begin position="1"/>
        <end position="101"/>
    </location>
</feature>
<dbReference type="SUPFAM" id="SSF55874">
    <property type="entry name" value="ATPase domain of HSP90 chaperone/DNA topoisomerase II/histidine kinase"/>
    <property type="match status" value="1"/>
</dbReference>
<dbReference type="InterPro" id="IPR036890">
    <property type="entry name" value="HATPase_C_sf"/>
</dbReference>
<evidence type="ECO:0000259" key="7">
    <source>
        <dbReference type="PROSITE" id="PS50851"/>
    </source>
</evidence>
<evidence type="ECO:0000256" key="2">
    <source>
        <dbReference type="ARBA" id="ARBA00012438"/>
    </source>
</evidence>
<accession>T1DHB0</accession>
<dbReference type="InterPro" id="IPR005467">
    <property type="entry name" value="His_kinase_dom"/>
</dbReference>
<dbReference type="Pfam" id="PF01584">
    <property type="entry name" value="CheW"/>
    <property type="match status" value="1"/>
</dbReference>
<keyword evidence="4" id="KW-0808">Transferase</keyword>
<proteinExistence type="predicted"/>
<protein>
    <recommendedName>
        <fullName evidence="2">histidine kinase</fullName>
        <ecNumber evidence="2">2.7.13.3</ecNumber>
    </recommendedName>
</protein>
<dbReference type="InterPro" id="IPR036061">
    <property type="entry name" value="CheW-like_dom_sf"/>
</dbReference>
<dbReference type="FunFam" id="3.30.565.10:FF:000016">
    <property type="entry name" value="Chemotaxis protein CheA, putative"/>
    <property type="match status" value="1"/>
</dbReference>
<reference evidence="8" key="2">
    <citation type="journal article" date="2014" name="ISME J.">
        <title>Microbial stratification in low pH oxic and suboxic macroscopic growths along an acid mine drainage.</title>
        <authorList>
            <person name="Mendez-Garcia C."/>
            <person name="Mesa V."/>
            <person name="Sprenger R.R."/>
            <person name="Richter M."/>
            <person name="Diez M.S."/>
            <person name="Solano J."/>
            <person name="Bargiela R."/>
            <person name="Golyshina O.V."/>
            <person name="Manteca A."/>
            <person name="Ramos J.L."/>
            <person name="Gallego J.R."/>
            <person name="Llorente I."/>
            <person name="Martins Dos Santos V.A."/>
            <person name="Jensen O.N."/>
            <person name="Pelaez A.I."/>
            <person name="Sanchez J."/>
            <person name="Ferrer M."/>
        </authorList>
    </citation>
    <scope>NUCLEOTIDE SEQUENCE</scope>
</reference>
<dbReference type="InterPro" id="IPR002545">
    <property type="entry name" value="CheW-lke_dom"/>
</dbReference>
<dbReference type="SMART" id="SM00260">
    <property type="entry name" value="CheW"/>
    <property type="match status" value="1"/>
</dbReference>
<comment type="caution">
    <text evidence="8">The sequence shown here is derived from an EMBL/GenBank/DDBJ whole genome shotgun (WGS) entry which is preliminary data.</text>
</comment>
<dbReference type="EC" id="2.7.13.3" evidence="2"/>
<dbReference type="Gene3D" id="3.30.565.10">
    <property type="entry name" value="Histidine kinase-like ATPase, C-terminal domain"/>
    <property type="match status" value="1"/>
</dbReference>
<sequence>NSIVIEIVDDGRGIDVEKVKKKAVERGIISEDDARRMTDGEAVNIIFLPGFSTADKVTDVSGRGVGMDVVRTNISKINGSVEVSTQKGLGSTFTIRLPLTIAIIQALMVTILPETYAIPLASVVETVKITEKDIKTISGSEVLNLRQQVLPLIRLRDEFKVPQEEAGSTPAGTYVVVVQIGSKNLGLVVDRLPYQEEVVI</sequence>
<dbReference type="SUPFAM" id="SSF50341">
    <property type="entry name" value="CheW-like"/>
    <property type="match status" value="1"/>
</dbReference>
<feature type="non-terminal residue" evidence="8">
    <location>
        <position position="200"/>
    </location>
</feature>
<evidence type="ECO:0000256" key="5">
    <source>
        <dbReference type="ARBA" id="ARBA00022777"/>
    </source>
</evidence>
<dbReference type="InterPro" id="IPR003594">
    <property type="entry name" value="HATPase_dom"/>
</dbReference>
<dbReference type="Gene3D" id="2.40.50.180">
    <property type="entry name" value="CheA-289, Domain 4"/>
    <property type="match status" value="1"/>
</dbReference>
<dbReference type="PANTHER" id="PTHR43395:SF1">
    <property type="entry name" value="CHEMOTAXIS PROTEIN CHEA"/>
    <property type="match status" value="1"/>
</dbReference>
<dbReference type="PROSITE" id="PS50109">
    <property type="entry name" value="HIS_KIN"/>
    <property type="match status" value="1"/>
</dbReference>
<keyword evidence="5 8" id="KW-0418">Kinase</keyword>
<comment type="catalytic activity">
    <reaction evidence="1">
        <text>ATP + protein L-histidine = ADP + protein N-phospho-L-histidine.</text>
        <dbReference type="EC" id="2.7.13.3"/>
    </reaction>
</comment>
<dbReference type="InterPro" id="IPR004358">
    <property type="entry name" value="Sig_transdc_His_kin-like_C"/>
</dbReference>